<dbReference type="HAMAP" id="MF_00803">
    <property type="entry name" value="Nop10"/>
    <property type="match status" value="1"/>
</dbReference>
<evidence type="ECO:0000256" key="6">
    <source>
        <dbReference type="ARBA" id="ARBA00023274"/>
    </source>
</evidence>
<keyword evidence="5 7" id="KW-0698">rRNA processing</keyword>
<gene>
    <name evidence="7" type="primary">nop10</name>
    <name evidence="8" type="ORF">HWN36_09440</name>
</gene>
<comment type="similarity">
    <text evidence="2 7">Belongs to the NOP10 family.</text>
</comment>
<dbReference type="EMBL" id="JABXWR010000001">
    <property type="protein sequence ID" value="NVO67521.1"/>
    <property type="molecule type" value="Genomic_DNA"/>
</dbReference>
<reference evidence="8 9" key="1">
    <citation type="submission" date="2020-06" db="EMBL/GenBank/DDBJ databases">
        <title>Methanofollis fontis sp. nov., a methanogen isolated from marine sediments near a cold seep at Four-Way Closure Ridge offshore southwestern Taiwan.</title>
        <authorList>
            <person name="Chen S.-C."/>
            <person name="Teng N.-H."/>
            <person name="Lin Y.-S."/>
            <person name="Lai M.-C."/>
            <person name="Chen H.-H."/>
            <person name="Wang C.-C."/>
        </authorList>
    </citation>
    <scope>NUCLEOTIDE SEQUENCE [LARGE SCALE GENOMIC DNA]</scope>
    <source>
        <strain evidence="8 9">DSM 2702</strain>
    </source>
</reference>
<evidence type="ECO:0000256" key="5">
    <source>
        <dbReference type="ARBA" id="ARBA00022552"/>
    </source>
</evidence>
<dbReference type="Gene3D" id="2.20.28.40">
    <property type="entry name" value="H/ACA ribonucleoprotein complex, subunit Nop10"/>
    <property type="match status" value="1"/>
</dbReference>
<sequence>MSGRIRYCERDHRYTLFICCPVCGEPTRTAHPARYSPEDRYGAYRREAQSWTR</sequence>
<keyword evidence="9" id="KW-1185">Reference proteome</keyword>
<evidence type="ECO:0000256" key="7">
    <source>
        <dbReference type="HAMAP-Rule" id="MF_00803"/>
    </source>
</evidence>
<evidence type="ECO:0000313" key="8">
    <source>
        <dbReference type="EMBL" id="NVO67521.1"/>
    </source>
</evidence>
<dbReference type="GO" id="GO:0001522">
    <property type="term" value="P:pseudouridine synthesis"/>
    <property type="evidence" value="ECO:0007669"/>
    <property type="project" value="InterPro"/>
</dbReference>
<dbReference type="RefSeq" id="WP_004039912.1">
    <property type="nucleotide sequence ID" value="NZ_JABXWR010000001.1"/>
</dbReference>
<organism evidence="8 9">
    <name type="scientific">Methanofollis tationis</name>
    <dbReference type="NCBI Taxonomy" id="81417"/>
    <lineage>
        <taxon>Archaea</taxon>
        <taxon>Methanobacteriati</taxon>
        <taxon>Methanobacteriota</taxon>
        <taxon>Stenosarchaea group</taxon>
        <taxon>Methanomicrobia</taxon>
        <taxon>Methanomicrobiales</taxon>
        <taxon>Methanomicrobiaceae</taxon>
        <taxon>Methanofollis</taxon>
    </lineage>
</organism>
<dbReference type="AlphaFoldDB" id="A0A7K4HQK2"/>
<name>A0A7K4HQK2_9EURY</name>
<proteinExistence type="inferred from homology"/>
<dbReference type="GO" id="GO:0006364">
    <property type="term" value="P:rRNA processing"/>
    <property type="evidence" value="ECO:0007669"/>
    <property type="project" value="UniProtKB-UniRule"/>
</dbReference>
<keyword evidence="4 7" id="KW-0690">Ribosome biogenesis</keyword>
<evidence type="ECO:0000256" key="1">
    <source>
        <dbReference type="ARBA" id="ARBA00002325"/>
    </source>
</evidence>
<dbReference type="Pfam" id="PF04135">
    <property type="entry name" value="Nop10p"/>
    <property type="match status" value="1"/>
</dbReference>
<keyword evidence="6 7" id="KW-0687">Ribonucleoprotein</keyword>
<dbReference type="NCBIfam" id="NF009623">
    <property type="entry name" value="PRK13130.1"/>
    <property type="match status" value="1"/>
</dbReference>
<protein>
    <recommendedName>
        <fullName evidence="3 7">Ribosome biogenesis protein Nop10</fullName>
    </recommendedName>
</protein>
<comment type="function">
    <text evidence="1 7">Involved in ribosome biogenesis; more specifically in 18S rRNA pseudouridylation and in cleavage of pre-rRNA.</text>
</comment>
<dbReference type="GO" id="GO:0030515">
    <property type="term" value="F:snoRNA binding"/>
    <property type="evidence" value="ECO:0007669"/>
    <property type="project" value="InterPro"/>
</dbReference>
<evidence type="ECO:0000313" key="9">
    <source>
        <dbReference type="Proteomes" id="UP000570823"/>
    </source>
</evidence>
<dbReference type="Proteomes" id="UP000570823">
    <property type="component" value="Unassembled WGS sequence"/>
</dbReference>
<dbReference type="GO" id="GO:1990904">
    <property type="term" value="C:ribonucleoprotein complex"/>
    <property type="evidence" value="ECO:0007669"/>
    <property type="project" value="UniProtKB-KW"/>
</dbReference>
<accession>A0A7K4HQK2</accession>
<dbReference type="OrthoDB" id="7259at2157"/>
<comment type="caution">
    <text evidence="8">The sequence shown here is derived from an EMBL/GenBank/DDBJ whole genome shotgun (WGS) entry which is preliminary data.</text>
</comment>
<dbReference type="SUPFAM" id="SSF144210">
    <property type="entry name" value="Nop10-like SnoRNP"/>
    <property type="match status" value="1"/>
</dbReference>
<dbReference type="InterPro" id="IPR007264">
    <property type="entry name" value="H/ACA_rnp_Nop10"/>
</dbReference>
<evidence type="ECO:0000256" key="3">
    <source>
        <dbReference type="ARBA" id="ARBA00018821"/>
    </source>
</evidence>
<evidence type="ECO:0000256" key="2">
    <source>
        <dbReference type="ARBA" id="ARBA00009462"/>
    </source>
</evidence>
<evidence type="ECO:0000256" key="4">
    <source>
        <dbReference type="ARBA" id="ARBA00022517"/>
    </source>
</evidence>
<dbReference type="InterPro" id="IPR023532">
    <property type="entry name" value="Nop10_arc-typ"/>
</dbReference>
<dbReference type="InterPro" id="IPR036756">
    <property type="entry name" value="H/ACA_rnp_Nop10_sf"/>
</dbReference>